<feature type="compositionally biased region" description="Low complexity" evidence="5">
    <location>
        <begin position="398"/>
        <end position="413"/>
    </location>
</feature>
<evidence type="ECO:0000313" key="9">
    <source>
        <dbReference type="Proteomes" id="UP000824540"/>
    </source>
</evidence>
<dbReference type="PANTHER" id="PTHR12080:SF48">
    <property type="entry name" value="IMMUNOGLOBULIN SUBTYPE DOMAIN-CONTAINING PROTEIN"/>
    <property type="match status" value="1"/>
</dbReference>
<dbReference type="GO" id="GO:0016020">
    <property type="term" value="C:membrane"/>
    <property type="evidence" value="ECO:0007669"/>
    <property type="project" value="UniProtKB-SubCell"/>
</dbReference>
<dbReference type="InterPro" id="IPR015631">
    <property type="entry name" value="CD2/SLAM_rcpt"/>
</dbReference>
<dbReference type="EMBL" id="JAFBMS010001330">
    <property type="protein sequence ID" value="KAG9329265.1"/>
    <property type="molecule type" value="Genomic_DNA"/>
</dbReference>
<evidence type="ECO:0000256" key="3">
    <source>
        <dbReference type="ARBA" id="ARBA00023136"/>
    </source>
</evidence>
<feature type="compositionally biased region" description="Polar residues" evidence="5">
    <location>
        <begin position="215"/>
        <end position="224"/>
    </location>
</feature>
<evidence type="ECO:0000259" key="7">
    <source>
        <dbReference type="PROSITE" id="PS50835"/>
    </source>
</evidence>
<feature type="non-terminal residue" evidence="8">
    <location>
        <position position="1"/>
    </location>
</feature>
<evidence type="ECO:0000313" key="8">
    <source>
        <dbReference type="EMBL" id="KAG9329265.1"/>
    </source>
</evidence>
<gene>
    <name evidence="8" type="ORF">JZ751_006300</name>
</gene>
<feature type="compositionally biased region" description="Polar residues" evidence="5">
    <location>
        <begin position="421"/>
        <end position="464"/>
    </location>
</feature>
<feature type="compositionally biased region" description="Basic and acidic residues" evidence="5">
    <location>
        <begin position="304"/>
        <end position="313"/>
    </location>
</feature>
<sequence length="611" mass="63115">MTQYREFKGRTILDKKKGDLTITGLTIEDSGLYRAELLKAGYLKYYDHEVKIIDAVTKPAVTCQIKNSTVTLRCAGDQSPLTQYSWVGPGIQNKPGSELQLNNEDIQNSTVYSCVVKNPVSNRREDFDAKTCLPAPGGSSAVITVLIIALILITIVLGLAFMYYKKYCKRNVKRKVQMFGGAGKWMRSPKKEDDEHANEEKSLLGPNKTADGSIGISQEESTAVHQGKGEVRETAEKSSLSQPLIHSTSGTVPFDYPGPPAPLTKPNKGGGSDEKRDGEREGEEDSTADSNQEPFKISSSPDAEENRKTDSPVHSETSNALPPNKQPIKSNAQSSVTPSAHDPNLSSTKVSGAESGSTAAEPNVDSADPNLSSTKAGGAESGSTAAEPNVDSADPNLSSTKAGGAESGSTAAEPNVDSADPNLSSTKADGAESGSTAEKPNENSADPNLSSTKVSGAESGSNAEKPNVDSADPNLSSTKAGGAESGSTAEKPNENSADPNLSSTKVSGAESGSNAEKPNVDSADPNLSSTKAGGAESGSTAEKPNVDSADPNLSSTKVSGAESGSTATKPNVDSADPNLSSTKADGAESGSNAEKPNVDSADPNLSSTKAG</sequence>
<feature type="compositionally biased region" description="Low complexity" evidence="5">
    <location>
        <begin position="372"/>
        <end position="387"/>
    </location>
</feature>
<feature type="compositionally biased region" description="Polar residues" evidence="5">
    <location>
        <begin position="551"/>
        <end position="594"/>
    </location>
</feature>
<reference evidence="8" key="1">
    <citation type="thesis" date="2021" institute="BYU ScholarsArchive" country="Provo, UT, USA">
        <title>Applications of and Algorithms for Genome Assembly and Genomic Analyses with an Emphasis on Marine Teleosts.</title>
        <authorList>
            <person name="Pickett B.D."/>
        </authorList>
    </citation>
    <scope>NUCLEOTIDE SEQUENCE</scope>
    <source>
        <strain evidence="8">HI-2016</strain>
    </source>
</reference>
<feature type="domain" description="Ig-like" evidence="7">
    <location>
        <begin position="66"/>
        <end position="128"/>
    </location>
</feature>
<dbReference type="OrthoDB" id="9427418at2759"/>
<comment type="subcellular location">
    <subcellularLocation>
        <location evidence="1">Membrane</location>
    </subcellularLocation>
</comment>
<keyword evidence="9" id="KW-1185">Reference proteome</keyword>
<evidence type="ECO:0000256" key="2">
    <source>
        <dbReference type="ARBA" id="ARBA00022729"/>
    </source>
</evidence>
<evidence type="ECO:0000256" key="6">
    <source>
        <dbReference type="SAM" id="Phobius"/>
    </source>
</evidence>
<keyword evidence="3 6" id="KW-0472">Membrane</keyword>
<feature type="compositionally biased region" description="Polar residues" evidence="5">
    <location>
        <begin position="314"/>
        <end position="360"/>
    </location>
</feature>
<name>A0A8T2MMS5_9TELE</name>
<accession>A0A8T2MMS5</accession>
<evidence type="ECO:0000256" key="1">
    <source>
        <dbReference type="ARBA" id="ARBA00004370"/>
    </source>
</evidence>
<dbReference type="Gene3D" id="2.60.40.10">
    <property type="entry name" value="Immunoglobulins"/>
    <property type="match status" value="2"/>
</dbReference>
<organism evidence="8 9">
    <name type="scientific">Albula glossodonta</name>
    <name type="common">roundjaw bonefish</name>
    <dbReference type="NCBI Taxonomy" id="121402"/>
    <lineage>
        <taxon>Eukaryota</taxon>
        <taxon>Metazoa</taxon>
        <taxon>Chordata</taxon>
        <taxon>Craniata</taxon>
        <taxon>Vertebrata</taxon>
        <taxon>Euteleostomi</taxon>
        <taxon>Actinopterygii</taxon>
        <taxon>Neopterygii</taxon>
        <taxon>Teleostei</taxon>
        <taxon>Albuliformes</taxon>
        <taxon>Albulidae</taxon>
        <taxon>Albula</taxon>
    </lineage>
</organism>
<feature type="compositionally biased region" description="Basic and acidic residues" evidence="5">
    <location>
        <begin position="189"/>
        <end position="202"/>
    </location>
</feature>
<proteinExistence type="predicted"/>
<dbReference type="InterPro" id="IPR036179">
    <property type="entry name" value="Ig-like_dom_sf"/>
</dbReference>
<feature type="compositionally biased region" description="Polar residues" evidence="5">
    <location>
        <begin position="237"/>
        <end position="251"/>
    </location>
</feature>
<dbReference type="SUPFAM" id="SSF48726">
    <property type="entry name" value="Immunoglobulin"/>
    <property type="match status" value="1"/>
</dbReference>
<feature type="region of interest" description="Disordered" evidence="5">
    <location>
        <begin position="184"/>
        <end position="611"/>
    </location>
</feature>
<dbReference type="InterPro" id="IPR013783">
    <property type="entry name" value="Ig-like_fold"/>
</dbReference>
<dbReference type="CDD" id="cd00096">
    <property type="entry name" value="Ig"/>
    <property type="match status" value="1"/>
</dbReference>
<keyword evidence="6" id="KW-0812">Transmembrane</keyword>
<feature type="compositionally biased region" description="Polar residues" evidence="5">
    <location>
        <begin position="288"/>
        <end position="301"/>
    </location>
</feature>
<keyword evidence="6" id="KW-1133">Transmembrane helix</keyword>
<dbReference type="AlphaFoldDB" id="A0A8T2MMS5"/>
<protein>
    <recommendedName>
        <fullName evidence="7">Ig-like domain-containing protein</fullName>
    </recommendedName>
</protein>
<comment type="caution">
    <text evidence="8">The sequence shown here is derived from an EMBL/GenBank/DDBJ whole genome shotgun (WGS) entry which is preliminary data.</text>
</comment>
<keyword evidence="2" id="KW-0732">Signal</keyword>
<dbReference type="Proteomes" id="UP000824540">
    <property type="component" value="Unassembled WGS sequence"/>
</dbReference>
<feature type="transmembrane region" description="Helical" evidence="6">
    <location>
        <begin position="141"/>
        <end position="164"/>
    </location>
</feature>
<feature type="compositionally biased region" description="Polar residues" evidence="5">
    <location>
        <begin position="525"/>
        <end position="542"/>
    </location>
</feature>
<evidence type="ECO:0000256" key="5">
    <source>
        <dbReference type="SAM" id="MobiDB-lite"/>
    </source>
</evidence>
<feature type="compositionally biased region" description="Basic and acidic residues" evidence="5">
    <location>
        <begin position="227"/>
        <end position="236"/>
    </location>
</feature>
<dbReference type="PROSITE" id="PS50835">
    <property type="entry name" value="IG_LIKE"/>
    <property type="match status" value="1"/>
</dbReference>
<dbReference type="InterPro" id="IPR007110">
    <property type="entry name" value="Ig-like_dom"/>
</dbReference>
<evidence type="ECO:0000256" key="4">
    <source>
        <dbReference type="ARBA" id="ARBA00023180"/>
    </source>
</evidence>
<keyword evidence="4" id="KW-0325">Glycoprotein</keyword>
<dbReference type="PANTHER" id="PTHR12080">
    <property type="entry name" value="SIGNALING LYMPHOCYTIC ACTIVATION MOLECULE"/>
    <property type="match status" value="1"/>
</dbReference>
<feature type="compositionally biased region" description="Polar residues" evidence="5">
    <location>
        <begin position="473"/>
        <end position="516"/>
    </location>
</feature>